<proteinExistence type="predicted"/>
<dbReference type="OrthoDB" id="9798407at2"/>
<keyword evidence="2" id="KW-0413">Isomerase</keyword>
<dbReference type="Proteomes" id="UP000199673">
    <property type="component" value="Unassembled WGS sequence"/>
</dbReference>
<evidence type="ECO:0000313" key="3">
    <source>
        <dbReference type="Proteomes" id="UP000199673"/>
    </source>
</evidence>
<dbReference type="InterPro" id="IPR050312">
    <property type="entry name" value="IolE/XylAMocC-like"/>
</dbReference>
<dbReference type="Pfam" id="PF01261">
    <property type="entry name" value="AP_endonuc_2"/>
    <property type="match status" value="1"/>
</dbReference>
<dbReference type="InterPro" id="IPR036237">
    <property type="entry name" value="Xyl_isomerase-like_sf"/>
</dbReference>
<dbReference type="RefSeq" id="WP_091693642.1">
    <property type="nucleotide sequence ID" value="NZ_FPBF01000003.1"/>
</dbReference>
<dbReference type="InterPro" id="IPR013022">
    <property type="entry name" value="Xyl_isomerase-like_TIM-brl"/>
</dbReference>
<protein>
    <submittedName>
        <fullName evidence="2">Sugar phosphate isomerase/epimerase</fullName>
    </submittedName>
</protein>
<dbReference type="STRING" id="305507.SAMN04489724_2580"/>
<dbReference type="PANTHER" id="PTHR12110:SF41">
    <property type="entry name" value="INOSOSE DEHYDRATASE"/>
    <property type="match status" value="1"/>
</dbReference>
<dbReference type="EMBL" id="FPBF01000003">
    <property type="protein sequence ID" value="SFT88913.1"/>
    <property type="molecule type" value="Genomic_DNA"/>
</dbReference>
<dbReference type="AlphaFoldDB" id="A0A1I7BP43"/>
<dbReference type="SUPFAM" id="SSF51658">
    <property type="entry name" value="Xylose isomerase-like"/>
    <property type="match status" value="1"/>
</dbReference>
<dbReference type="GO" id="GO:0016853">
    <property type="term" value="F:isomerase activity"/>
    <property type="evidence" value="ECO:0007669"/>
    <property type="project" value="UniProtKB-KW"/>
</dbReference>
<evidence type="ECO:0000313" key="2">
    <source>
        <dbReference type="EMBL" id="SFT88913.1"/>
    </source>
</evidence>
<evidence type="ECO:0000259" key="1">
    <source>
        <dbReference type="Pfam" id="PF01261"/>
    </source>
</evidence>
<keyword evidence="3" id="KW-1185">Reference proteome</keyword>
<gene>
    <name evidence="2" type="ORF">SAMN04489724_2580</name>
</gene>
<accession>A0A1I7BP43</accession>
<dbReference type="Gene3D" id="3.20.20.150">
    <property type="entry name" value="Divalent-metal-dependent TIM barrel enzymes"/>
    <property type="match status" value="1"/>
</dbReference>
<feature type="domain" description="Xylose isomerase-like TIM barrel" evidence="1">
    <location>
        <begin position="48"/>
        <end position="273"/>
    </location>
</feature>
<reference evidence="3" key="1">
    <citation type="submission" date="2016-10" db="EMBL/GenBank/DDBJ databases">
        <authorList>
            <person name="Varghese N."/>
            <person name="Submissions S."/>
        </authorList>
    </citation>
    <scope>NUCLEOTIDE SEQUENCE [LARGE SCALE GENOMIC DNA]</scope>
    <source>
        <strain evidence="3">DSM 23445</strain>
    </source>
</reference>
<sequence>MKNYLKVISITLICLTPVLKSQAQEVALQLYSLRNEMKVDPVKYHELISEWGISALEGGGGYGMSDAEYAKLLSDNNLRIIGVGAEYMQLTKNIQPIIDQAKKYGAKYATCYWIPHAEGPISMEEIKIATALFNAVGAELAKEGITFLYHPHGYEFAKDRNKVRFDYMLANAKNFAFNMDVFWVKMGGGDPLKIMKKYPGKFPILHLKDRKKGTPGSKNGQADVETNVILGTGDIDIAGIIKEAKKQGTEYLTIEDESSRSVTQIPISAAFIKRELEKSN</sequence>
<name>A0A1I7BP43_9BACT</name>
<dbReference type="PANTHER" id="PTHR12110">
    <property type="entry name" value="HYDROXYPYRUVATE ISOMERASE"/>
    <property type="match status" value="1"/>
</dbReference>
<organism evidence="2 3">
    <name type="scientific">Algoriphagus locisalis</name>
    <dbReference type="NCBI Taxonomy" id="305507"/>
    <lineage>
        <taxon>Bacteria</taxon>
        <taxon>Pseudomonadati</taxon>
        <taxon>Bacteroidota</taxon>
        <taxon>Cytophagia</taxon>
        <taxon>Cytophagales</taxon>
        <taxon>Cyclobacteriaceae</taxon>
        <taxon>Algoriphagus</taxon>
    </lineage>
</organism>